<comment type="caution">
    <text evidence="1">The sequence shown here is derived from an EMBL/GenBank/DDBJ whole genome shotgun (WGS) entry which is preliminary data.</text>
</comment>
<gene>
    <name evidence="1" type="ORF">HNR21_002618</name>
</gene>
<organism evidence="1 2">
    <name type="scientific">Thermomonospora cellulosilytica</name>
    <dbReference type="NCBI Taxonomy" id="1411118"/>
    <lineage>
        <taxon>Bacteria</taxon>
        <taxon>Bacillati</taxon>
        <taxon>Actinomycetota</taxon>
        <taxon>Actinomycetes</taxon>
        <taxon>Streptosporangiales</taxon>
        <taxon>Thermomonosporaceae</taxon>
        <taxon>Thermomonospora</taxon>
    </lineage>
</organism>
<reference evidence="1 2" key="1">
    <citation type="submission" date="2020-08" db="EMBL/GenBank/DDBJ databases">
        <title>Sequencing the genomes of 1000 actinobacteria strains.</title>
        <authorList>
            <person name="Klenk H.-P."/>
        </authorList>
    </citation>
    <scope>NUCLEOTIDE SEQUENCE [LARGE SCALE GENOMIC DNA]</scope>
    <source>
        <strain evidence="1 2">DSM 45823</strain>
    </source>
</reference>
<keyword evidence="2" id="KW-1185">Reference proteome</keyword>
<evidence type="ECO:0000313" key="1">
    <source>
        <dbReference type="EMBL" id="MBA9003736.1"/>
    </source>
</evidence>
<accession>A0A7W3R8H6</accession>
<sequence>MPTYATPADLGELLAPAPAPANAARLLARASRIIARETLCAVYDVDQAGLPTSQTLKDALRDATCEQVAYWLETGRDEGIGTGYTSVGIGSVNLTRAGAGGGDEDDGDACEQALLILQQAGLTGHGPVAC</sequence>
<protein>
    <submittedName>
        <fullName evidence="1">Uncharacterized protein</fullName>
    </submittedName>
</protein>
<dbReference type="AlphaFoldDB" id="A0A7W3R8H6"/>
<dbReference type="EMBL" id="JACJII010000001">
    <property type="protein sequence ID" value="MBA9003736.1"/>
    <property type="molecule type" value="Genomic_DNA"/>
</dbReference>
<dbReference type="Proteomes" id="UP000539313">
    <property type="component" value="Unassembled WGS sequence"/>
</dbReference>
<evidence type="ECO:0000313" key="2">
    <source>
        <dbReference type="Proteomes" id="UP000539313"/>
    </source>
</evidence>
<proteinExistence type="predicted"/>
<name>A0A7W3R8H6_9ACTN</name>
<dbReference type="RefSeq" id="WP_182705413.1">
    <property type="nucleotide sequence ID" value="NZ_JACJII010000001.1"/>
</dbReference>